<evidence type="ECO:0000313" key="2">
    <source>
        <dbReference type="Proteomes" id="UP000029858"/>
    </source>
</evidence>
<dbReference type="AlphaFoldDB" id="A0A099GHK3"/>
<dbReference type="InterPro" id="IPR053838">
    <property type="entry name" value="DUF6925"/>
</dbReference>
<evidence type="ECO:0000313" key="1">
    <source>
        <dbReference type="EMBL" id="KGJ22186.1"/>
    </source>
</evidence>
<gene>
    <name evidence="1" type="ORF">IX56_09705</name>
</gene>
<organism evidence="1 2">
    <name type="scientific">Paracoccus sanguinis</name>
    <dbReference type="NCBI Taxonomy" id="1545044"/>
    <lineage>
        <taxon>Bacteria</taxon>
        <taxon>Pseudomonadati</taxon>
        <taxon>Pseudomonadota</taxon>
        <taxon>Alphaproteobacteria</taxon>
        <taxon>Rhodobacterales</taxon>
        <taxon>Paracoccaceae</taxon>
        <taxon>Paracoccus</taxon>
    </lineage>
</organism>
<reference evidence="1 2" key="1">
    <citation type="submission" date="2014-09" db="EMBL/GenBank/DDBJ databases">
        <authorList>
            <person name="McGinnis J.M."/>
            <person name="Wolfgang W.J."/>
        </authorList>
    </citation>
    <scope>NUCLEOTIDE SEQUENCE [LARGE SCALE GENOMIC DNA]</scope>
    <source>
        <strain evidence="1 2">5503</strain>
    </source>
</reference>
<sequence length="310" mass="32941">MTLRAMLAAPDHVWSVGSPVGVAAFLPSGTVEGTPPVARNGPTSLRLNGAPRLLAFETISADPFGWNHGVALCVTGRQPEGRCRIAPCGPDRGAIAPAERDRLAWDLGVGDGVTRVLVCPDDPTAMARREGLTWDEATDVAALPAVWIVETAIARIEQRHVAGPLPVHRLGTTPPATTPLPPGWSAAAHVFPPHPARARPGLRAAFDPGRHAAFQALLAKHGRPDLWRLKQRVEALLARGRFEAMPVDRHGMAVIRVALRQALAQDGAPPPACWLRHYDPALLRALGGCSELTGEGAGRIAGSAKDWRSL</sequence>
<dbReference type="EMBL" id="JRKQ01000044">
    <property type="protein sequence ID" value="KGJ22186.1"/>
    <property type="molecule type" value="Genomic_DNA"/>
</dbReference>
<reference evidence="1 2" key="2">
    <citation type="submission" date="2014-10" db="EMBL/GenBank/DDBJ databases">
        <title>Paracoccus sanguinis sp. nov., isolated from clinical specimens of New York State patients.</title>
        <authorList>
            <person name="Mingle L.A."/>
            <person name="Cole J.A."/>
            <person name="Lapierre P."/>
            <person name="Musser K.A."/>
        </authorList>
    </citation>
    <scope>NUCLEOTIDE SEQUENCE [LARGE SCALE GENOMIC DNA]</scope>
    <source>
        <strain evidence="1 2">5503</strain>
    </source>
</reference>
<proteinExistence type="predicted"/>
<dbReference type="Pfam" id="PF21973">
    <property type="entry name" value="DUF6925"/>
    <property type="match status" value="1"/>
</dbReference>
<dbReference type="Proteomes" id="UP000029858">
    <property type="component" value="Unassembled WGS sequence"/>
</dbReference>
<comment type="caution">
    <text evidence="1">The sequence shown here is derived from an EMBL/GenBank/DDBJ whole genome shotgun (WGS) entry which is preliminary data.</text>
</comment>
<protein>
    <submittedName>
        <fullName evidence="1">Uncharacterized protein</fullName>
    </submittedName>
</protein>
<name>A0A099GHK3_9RHOB</name>
<accession>A0A099GHK3</accession>